<evidence type="ECO:0000256" key="1">
    <source>
        <dbReference type="SAM" id="SignalP"/>
    </source>
</evidence>
<comment type="caution">
    <text evidence="2">The sequence shown here is derived from an EMBL/GenBank/DDBJ whole genome shotgun (WGS) entry which is preliminary data.</text>
</comment>
<organism evidence="2 3">
    <name type="scientific">Ascosphaera apis ARSEF 7405</name>
    <dbReference type="NCBI Taxonomy" id="392613"/>
    <lineage>
        <taxon>Eukaryota</taxon>
        <taxon>Fungi</taxon>
        <taxon>Dikarya</taxon>
        <taxon>Ascomycota</taxon>
        <taxon>Pezizomycotina</taxon>
        <taxon>Eurotiomycetes</taxon>
        <taxon>Eurotiomycetidae</taxon>
        <taxon>Onygenales</taxon>
        <taxon>Ascosphaeraceae</taxon>
        <taxon>Ascosphaera</taxon>
    </lineage>
</organism>
<dbReference type="InterPro" id="IPR039535">
    <property type="entry name" value="ASST-like"/>
</dbReference>
<keyword evidence="3" id="KW-1185">Reference proteome</keyword>
<dbReference type="Pfam" id="PF14269">
    <property type="entry name" value="Arylsulfotran_2"/>
    <property type="match status" value="1"/>
</dbReference>
<accession>A0A168DWC0</accession>
<gene>
    <name evidence="2" type="ORF">AAP_00447</name>
</gene>
<keyword evidence="1" id="KW-0732">Signal</keyword>
<dbReference type="Proteomes" id="UP000242877">
    <property type="component" value="Unassembled WGS sequence"/>
</dbReference>
<sequence>MRTSYLPYVGLLAATAAQAVNLTWPVQTYKSSPARPPVLNVTKTGETTPGYLFFDQNGELSPTYSVFIMSEDGELVWQGVEGDLDAYQPQLWHGKPVLTFQNGVSLPEPFGWGYGIIQVFDQTYNNTYNVSITAKEENLVPYGLADPKEIVSYIDMHESKISNKGNMFVTVINTTQADLSSVGGPKDGWIGDSLFYEMDIKTNKIVHSWKSSDHLDQIPFEDVVPFYPVADLGRNSSYPWGYFHINSVDQFKDGSYLVSSRFYCSIFKIAKNGSVEWTLQGRDGGNFTLGSGLSFCYQHDARILEETNDGAVISIFNNDNSAEHHGVNQTTGIIMDVNTKTFKATLKKQFKDPRDPLYSVSQGDLQQIYSNRSDSHYFMGYGSAPIMKEYLPNGTCIMTVQFGPHKNNEIFSYRAFKAPWVGKPTAPPDVFACKNNATSEVDVYMSWNGATEHKTWTVYAGSRNETSALHQVATIGKEGFETKTSVPLNSKFVKVEASGKNIETGKSALVPVHHSC</sequence>
<dbReference type="EMBL" id="AZGZ01000001">
    <property type="protein sequence ID" value="KZZ98186.1"/>
    <property type="molecule type" value="Genomic_DNA"/>
</dbReference>
<feature type="signal peptide" evidence="1">
    <location>
        <begin position="1"/>
        <end position="19"/>
    </location>
</feature>
<dbReference type="PANTHER" id="PTHR35340">
    <property type="entry name" value="PQQ ENZYME REPEAT PROTEIN-RELATED"/>
    <property type="match status" value="1"/>
</dbReference>
<dbReference type="VEuPathDB" id="FungiDB:AAP_00447"/>
<evidence type="ECO:0000313" key="2">
    <source>
        <dbReference type="EMBL" id="KZZ98186.1"/>
    </source>
</evidence>
<proteinExistence type="predicted"/>
<dbReference type="OrthoDB" id="5427350at2759"/>
<dbReference type="InterPro" id="IPR053143">
    <property type="entry name" value="Arylsulfate_ST"/>
</dbReference>
<dbReference type="PANTHER" id="PTHR35340:SF6">
    <property type="entry name" value="ASST-DOMAIN-CONTAINING PROTEIN"/>
    <property type="match status" value="1"/>
</dbReference>
<dbReference type="AlphaFoldDB" id="A0A168DWC0"/>
<protein>
    <recommendedName>
        <fullName evidence="4">Arylsulfotransferase</fullName>
    </recommendedName>
</protein>
<evidence type="ECO:0008006" key="4">
    <source>
        <dbReference type="Google" id="ProtNLM"/>
    </source>
</evidence>
<reference evidence="2 3" key="1">
    <citation type="journal article" date="2016" name="Genome Biol. Evol.">
        <title>Divergent and convergent evolution of fungal pathogenicity.</title>
        <authorList>
            <person name="Shang Y."/>
            <person name="Xiao G."/>
            <person name="Zheng P."/>
            <person name="Cen K."/>
            <person name="Zhan S."/>
            <person name="Wang C."/>
        </authorList>
    </citation>
    <scope>NUCLEOTIDE SEQUENCE [LARGE SCALE GENOMIC DNA]</scope>
    <source>
        <strain evidence="2 3">ARSEF 7405</strain>
    </source>
</reference>
<name>A0A168DWC0_9EURO</name>
<evidence type="ECO:0000313" key="3">
    <source>
        <dbReference type="Proteomes" id="UP000242877"/>
    </source>
</evidence>
<feature type="chain" id="PRO_5007896416" description="Arylsulfotransferase" evidence="1">
    <location>
        <begin position="20"/>
        <end position="516"/>
    </location>
</feature>